<reference evidence="2 3" key="1">
    <citation type="submission" date="2016-10" db="EMBL/GenBank/DDBJ databases">
        <title>The genome sequence of Colletotrichum fioriniae PJ7.</title>
        <authorList>
            <person name="Baroncelli R."/>
        </authorList>
    </citation>
    <scope>NUCLEOTIDE SEQUENCE [LARGE SCALE GENOMIC DNA]</scope>
    <source>
        <strain evidence="2">Col 31</strain>
    </source>
</reference>
<dbReference type="EMBL" id="MLGG01000057">
    <property type="protein sequence ID" value="KAK1449791.1"/>
    <property type="molecule type" value="Genomic_DNA"/>
</dbReference>
<evidence type="ECO:0000256" key="1">
    <source>
        <dbReference type="SAM" id="MobiDB-lite"/>
    </source>
</evidence>
<keyword evidence="3" id="KW-1185">Reference proteome</keyword>
<name>A0AAI9XJ74_9PEZI</name>
<proteinExistence type="predicted"/>
<organism evidence="2 3">
    <name type="scientific">Colletotrichum melonis</name>
    <dbReference type="NCBI Taxonomy" id="1209925"/>
    <lineage>
        <taxon>Eukaryota</taxon>
        <taxon>Fungi</taxon>
        <taxon>Dikarya</taxon>
        <taxon>Ascomycota</taxon>
        <taxon>Pezizomycotina</taxon>
        <taxon>Sordariomycetes</taxon>
        <taxon>Hypocreomycetidae</taxon>
        <taxon>Glomerellales</taxon>
        <taxon>Glomerellaceae</taxon>
        <taxon>Colletotrichum</taxon>
        <taxon>Colletotrichum acutatum species complex</taxon>
    </lineage>
</organism>
<accession>A0AAI9XJ74</accession>
<feature type="region of interest" description="Disordered" evidence="1">
    <location>
        <begin position="1"/>
        <end position="29"/>
    </location>
</feature>
<protein>
    <submittedName>
        <fullName evidence="2">Uncharacterized protein</fullName>
    </submittedName>
</protein>
<sequence length="170" mass="19038">MKMEMKKKKKKMMMMMGDPPEGPRPTEKAPELRKYLKESKVGMEDRHDPECLPFLHRAYLPVFSTSLLPGLHLPGVPPPSNCTCPPASRTRTQGKYTEYCISIRLSAAYPTNRGLTPHARHLFIPPSYHELIQASDSCLLLTLALSPVSSRIASLSRLPPPSHPFSKVYG</sequence>
<gene>
    <name evidence="2" type="ORF">CMEL01_07127</name>
</gene>
<dbReference type="Proteomes" id="UP001239795">
    <property type="component" value="Unassembled WGS sequence"/>
</dbReference>
<evidence type="ECO:0000313" key="2">
    <source>
        <dbReference type="EMBL" id="KAK1449791.1"/>
    </source>
</evidence>
<comment type="caution">
    <text evidence="2">The sequence shown here is derived from an EMBL/GenBank/DDBJ whole genome shotgun (WGS) entry which is preliminary data.</text>
</comment>
<feature type="compositionally biased region" description="Basic residues" evidence="1">
    <location>
        <begin position="1"/>
        <end position="12"/>
    </location>
</feature>
<dbReference type="AlphaFoldDB" id="A0AAI9XJ74"/>
<evidence type="ECO:0000313" key="3">
    <source>
        <dbReference type="Proteomes" id="UP001239795"/>
    </source>
</evidence>